<dbReference type="InterPro" id="IPR036412">
    <property type="entry name" value="HAD-like_sf"/>
</dbReference>
<dbReference type="GO" id="GO:0008967">
    <property type="term" value="F:phosphoglycolate phosphatase activity"/>
    <property type="evidence" value="ECO:0007669"/>
    <property type="project" value="UniProtKB-EC"/>
</dbReference>
<comment type="pathway">
    <text evidence="2">Organic acid metabolism; glycolate biosynthesis; glycolate from 2-phosphoglycolate: step 1/1.</text>
</comment>
<evidence type="ECO:0000256" key="4">
    <source>
        <dbReference type="ARBA" id="ARBA00013078"/>
    </source>
</evidence>
<reference evidence="5 6" key="1">
    <citation type="submission" date="2016-10" db="EMBL/GenBank/DDBJ databases">
        <authorList>
            <person name="de Groot N.N."/>
        </authorList>
    </citation>
    <scope>NUCLEOTIDE SEQUENCE [LARGE SCALE GENOMIC DNA]</scope>
    <source>
        <strain evidence="5 6">ASO4-2</strain>
    </source>
</reference>
<comment type="similarity">
    <text evidence="3">Belongs to the HAD-like hydrolase superfamily. CbbY/CbbZ/Gph/YieH family.</text>
</comment>
<evidence type="ECO:0000313" key="6">
    <source>
        <dbReference type="Proteomes" id="UP000198771"/>
    </source>
</evidence>
<dbReference type="SFLD" id="SFLDS00003">
    <property type="entry name" value="Haloacid_Dehalogenase"/>
    <property type="match status" value="1"/>
</dbReference>
<dbReference type="InterPro" id="IPR023198">
    <property type="entry name" value="PGP-like_dom2"/>
</dbReference>
<organism evidence="5 6">
    <name type="scientific">Desulfonatronum thiosulfatophilum</name>
    <dbReference type="NCBI Taxonomy" id="617002"/>
    <lineage>
        <taxon>Bacteria</taxon>
        <taxon>Pseudomonadati</taxon>
        <taxon>Thermodesulfobacteriota</taxon>
        <taxon>Desulfovibrionia</taxon>
        <taxon>Desulfovibrionales</taxon>
        <taxon>Desulfonatronaceae</taxon>
        <taxon>Desulfonatronum</taxon>
    </lineage>
</organism>
<dbReference type="NCBIfam" id="TIGR01549">
    <property type="entry name" value="HAD-SF-IA-v1"/>
    <property type="match status" value="1"/>
</dbReference>
<gene>
    <name evidence="5" type="ORF">SAMN05660653_00062</name>
</gene>
<dbReference type="GO" id="GO:0005829">
    <property type="term" value="C:cytosol"/>
    <property type="evidence" value="ECO:0007669"/>
    <property type="project" value="TreeGrafter"/>
</dbReference>
<proteinExistence type="inferred from homology"/>
<dbReference type="SFLD" id="SFLDG01129">
    <property type="entry name" value="C1.5:_HAD__Beta-PGM__Phosphata"/>
    <property type="match status" value="1"/>
</dbReference>
<dbReference type="InterPro" id="IPR023214">
    <property type="entry name" value="HAD_sf"/>
</dbReference>
<accession>A0A1G6A141</accession>
<evidence type="ECO:0000313" key="5">
    <source>
        <dbReference type="EMBL" id="SDB02164.1"/>
    </source>
</evidence>
<name>A0A1G6A141_9BACT</name>
<dbReference type="GO" id="GO:0006281">
    <property type="term" value="P:DNA repair"/>
    <property type="evidence" value="ECO:0007669"/>
    <property type="project" value="TreeGrafter"/>
</dbReference>
<dbReference type="SUPFAM" id="SSF56784">
    <property type="entry name" value="HAD-like"/>
    <property type="match status" value="1"/>
</dbReference>
<dbReference type="Proteomes" id="UP000198771">
    <property type="component" value="Unassembled WGS sequence"/>
</dbReference>
<dbReference type="PANTHER" id="PTHR43434:SF1">
    <property type="entry name" value="PHOSPHOGLYCOLATE PHOSPHATASE"/>
    <property type="match status" value="1"/>
</dbReference>
<dbReference type="InterPro" id="IPR006439">
    <property type="entry name" value="HAD-SF_hydro_IA"/>
</dbReference>
<dbReference type="Gene3D" id="1.10.150.240">
    <property type="entry name" value="Putative phosphatase, domain 2"/>
    <property type="match status" value="1"/>
</dbReference>
<dbReference type="RefSeq" id="WP_092116062.1">
    <property type="nucleotide sequence ID" value="NZ_FMXO01000001.1"/>
</dbReference>
<sequence>MVPRNSHHGVIFDLDGTLLNTLEDLADSMNTVLTRGNLPAHPVSAYRRFVGDGVTMLVTRALPEELREESHIARFVRDMRAEYARRWADKTKPYAGVSELIRELEARDIPMTILTNKPEDAALAMVAHFFPSTNFRTVMGAKPERPRKPDPTAALEIAAHLELATDRILFLGDSDADMLTARSAKMTALGAGWGFRGREELLRCGAQKVLESPLEMLDWLGAQP</sequence>
<dbReference type="PANTHER" id="PTHR43434">
    <property type="entry name" value="PHOSPHOGLYCOLATE PHOSPHATASE"/>
    <property type="match status" value="1"/>
</dbReference>
<dbReference type="Pfam" id="PF13419">
    <property type="entry name" value="HAD_2"/>
    <property type="match status" value="1"/>
</dbReference>
<evidence type="ECO:0000256" key="1">
    <source>
        <dbReference type="ARBA" id="ARBA00000830"/>
    </source>
</evidence>
<dbReference type="STRING" id="617002.SAMN05660653_00062"/>
<dbReference type="InterPro" id="IPR041492">
    <property type="entry name" value="HAD_2"/>
</dbReference>
<comment type="catalytic activity">
    <reaction evidence="1">
        <text>2-phosphoglycolate + H2O = glycolate + phosphate</text>
        <dbReference type="Rhea" id="RHEA:14369"/>
        <dbReference type="ChEBI" id="CHEBI:15377"/>
        <dbReference type="ChEBI" id="CHEBI:29805"/>
        <dbReference type="ChEBI" id="CHEBI:43474"/>
        <dbReference type="ChEBI" id="CHEBI:58033"/>
        <dbReference type="EC" id="3.1.3.18"/>
    </reaction>
</comment>
<evidence type="ECO:0000256" key="3">
    <source>
        <dbReference type="ARBA" id="ARBA00006171"/>
    </source>
</evidence>
<dbReference type="AlphaFoldDB" id="A0A1G6A141"/>
<dbReference type="InterPro" id="IPR050155">
    <property type="entry name" value="HAD-like_hydrolase_sf"/>
</dbReference>
<dbReference type="EMBL" id="FMXO01000001">
    <property type="protein sequence ID" value="SDB02164.1"/>
    <property type="molecule type" value="Genomic_DNA"/>
</dbReference>
<keyword evidence="6" id="KW-1185">Reference proteome</keyword>
<dbReference type="OrthoDB" id="9792518at2"/>
<protein>
    <recommendedName>
        <fullName evidence="4">phosphoglycolate phosphatase</fullName>
        <ecNumber evidence="4">3.1.3.18</ecNumber>
    </recommendedName>
</protein>
<dbReference type="EC" id="3.1.3.18" evidence="4"/>
<evidence type="ECO:0000256" key="2">
    <source>
        <dbReference type="ARBA" id="ARBA00004818"/>
    </source>
</evidence>
<dbReference type="Gene3D" id="3.40.50.1000">
    <property type="entry name" value="HAD superfamily/HAD-like"/>
    <property type="match status" value="1"/>
</dbReference>